<reference evidence="1" key="1">
    <citation type="journal article" date="2018" name="Sci. Rep.">
        <title>Identification and DNA annotation of a plasmid isolated from Chromobacterium violaceum.</title>
        <authorList>
            <person name="Lima D.C."/>
            <person name="Nyberg L.K."/>
            <person name="Westerlund F."/>
            <person name="Batistuzzo de Medeiros S.R."/>
        </authorList>
    </citation>
    <scope>NUCLEOTIDE SEQUENCE</scope>
    <source>
        <strain evidence="1">ATCC 12472</strain>
        <plasmid evidence="1">pChV1</plasmid>
    </source>
</reference>
<accession>A0A2R4K2Q1</accession>
<dbReference type="AlphaFoldDB" id="A0A2R4K2Q1"/>
<organism evidence="1">
    <name type="scientific">Chromobacterium violaceum</name>
    <dbReference type="NCBI Taxonomy" id="536"/>
    <lineage>
        <taxon>Bacteria</taxon>
        <taxon>Pseudomonadati</taxon>
        <taxon>Pseudomonadota</taxon>
        <taxon>Betaproteobacteria</taxon>
        <taxon>Neisseriales</taxon>
        <taxon>Chromobacteriaceae</taxon>
        <taxon>Chromobacterium</taxon>
    </lineage>
</organism>
<keyword evidence="1" id="KW-0614">Plasmid</keyword>
<dbReference type="EMBL" id="MG651603">
    <property type="protein sequence ID" value="AVV48149.1"/>
    <property type="molecule type" value="Genomic_DNA"/>
</dbReference>
<name>A0A2R4K2Q1_CHRVL</name>
<proteinExistence type="predicted"/>
<evidence type="ECO:0000313" key="1">
    <source>
        <dbReference type="EMBL" id="AVV48149.1"/>
    </source>
</evidence>
<sequence>MWLISSVHLSDLNHGSREFTDMCLSKADVSGVQNQIDLGIF</sequence>
<protein>
    <submittedName>
        <fullName evidence="1">Uncharacterized protein</fullName>
    </submittedName>
</protein>
<geneLocation type="plasmid" evidence="1">
    <name>pChV1</name>
</geneLocation>